<dbReference type="KEGG" id="cja:CJA_2623"/>
<dbReference type="GO" id="GO:0005576">
    <property type="term" value="C:extracellular region"/>
    <property type="evidence" value="ECO:0007669"/>
    <property type="project" value="UniProtKB-SubCell"/>
</dbReference>
<dbReference type="OrthoDB" id="7059642at2"/>
<keyword evidence="4" id="KW-0732">Signal</keyword>
<feature type="chain" id="PRO_5002796711" evidence="4">
    <location>
        <begin position="22"/>
        <end position="2459"/>
    </location>
</feature>
<comment type="subcellular location">
    <subcellularLocation>
        <location evidence="1">Secreted</location>
    </subcellularLocation>
</comment>
<dbReference type="PANTHER" id="PTHR32305:SF15">
    <property type="entry name" value="PROTEIN RHSA-RELATED"/>
    <property type="match status" value="1"/>
</dbReference>
<proteinExistence type="predicted"/>
<dbReference type="InterPro" id="IPR003284">
    <property type="entry name" value="Sal_SpvB"/>
</dbReference>
<dbReference type="EMBL" id="CP000934">
    <property type="protein sequence ID" value="ACE83418.1"/>
    <property type="molecule type" value="Genomic_DNA"/>
</dbReference>
<dbReference type="InterPro" id="IPR031325">
    <property type="entry name" value="RHS_repeat"/>
</dbReference>
<dbReference type="Gene3D" id="2.180.10.10">
    <property type="entry name" value="RHS repeat-associated core"/>
    <property type="match status" value="1"/>
</dbReference>
<evidence type="ECO:0000256" key="1">
    <source>
        <dbReference type="ARBA" id="ARBA00004613"/>
    </source>
</evidence>
<evidence type="ECO:0000313" key="7">
    <source>
        <dbReference type="Proteomes" id="UP000001036"/>
    </source>
</evidence>
<keyword evidence="7" id="KW-1185">Reference proteome</keyword>
<organism evidence="6 7">
    <name type="scientific">Cellvibrio japonicus (strain Ueda107)</name>
    <name type="common">Pseudomonas fluorescens subsp. cellulosa</name>
    <dbReference type="NCBI Taxonomy" id="498211"/>
    <lineage>
        <taxon>Bacteria</taxon>
        <taxon>Pseudomonadati</taxon>
        <taxon>Pseudomonadota</taxon>
        <taxon>Gammaproteobacteria</taxon>
        <taxon>Cellvibrionales</taxon>
        <taxon>Cellvibrionaceae</taxon>
        <taxon>Cellvibrio</taxon>
    </lineage>
</organism>
<name>B3PLK3_CELJU</name>
<dbReference type="NCBIfam" id="TIGR03696">
    <property type="entry name" value="Rhs_assc_core"/>
    <property type="match status" value="1"/>
</dbReference>
<dbReference type="Pfam" id="PF03534">
    <property type="entry name" value="SpvB"/>
    <property type="match status" value="1"/>
</dbReference>
<dbReference type="InterPro" id="IPR003961">
    <property type="entry name" value="FN3_dom"/>
</dbReference>
<dbReference type="eggNOG" id="COG3209">
    <property type="taxonomic scope" value="Bacteria"/>
</dbReference>
<dbReference type="PROSITE" id="PS50853">
    <property type="entry name" value="FN3"/>
    <property type="match status" value="1"/>
</dbReference>
<keyword evidence="2" id="KW-0964">Secreted</keyword>
<evidence type="ECO:0000256" key="4">
    <source>
        <dbReference type="SAM" id="SignalP"/>
    </source>
</evidence>
<evidence type="ECO:0000256" key="3">
    <source>
        <dbReference type="ARBA" id="ARBA00023026"/>
    </source>
</evidence>
<dbReference type="RefSeq" id="WP_012488218.1">
    <property type="nucleotide sequence ID" value="NC_010995.1"/>
</dbReference>
<accession>B3PLK3</accession>
<evidence type="ECO:0000313" key="6">
    <source>
        <dbReference type="EMBL" id="ACE83418.1"/>
    </source>
</evidence>
<dbReference type="InterPro" id="IPR050708">
    <property type="entry name" value="T6SS_VgrG/RHS"/>
</dbReference>
<dbReference type="HOGENOM" id="CLU_000852_0_0_6"/>
<dbReference type="GO" id="GO:0005737">
    <property type="term" value="C:cytoplasm"/>
    <property type="evidence" value="ECO:0007669"/>
    <property type="project" value="InterPro"/>
</dbReference>
<dbReference type="Pfam" id="PF05593">
    <property type="entry name" value="RHS_repeat"/>
    <property type="match status" value="1"/>
</dbReference>
<sequence>MKKFFLLSLFLIITLVSPAKANFIAPTYSTSGTYTIDWTFNATSSCNGGSYTYPYKIQELNTSGQLLREVGLQTKPFNVQSNPTGTYTYKLWTYLCSPSGNTYYYRGEVTVQVNPKPSAPGMLTATLTAPSISLTWTKPPEPFTYYQIQRNGVSIATPSNTVTAYTDSNPVVGANTYSIRACTTTTSGCSDARTSNTITVTSQTPVGALSPELTNGVVNSAPITGKPSTFVGSVAGEFRVNESGAATYNVAINMPDGVAGVKPQVNIGYSSQADNGLLGKGWNMGGLGSISRCRQTLSQDGVARPITWTANDRYCLDGQRLMLTSGTYGQPGSVYKTEIETFVTVTAVGGTSGNPDYFIAVAKDGSKTTYGDIGTAASEVATASGVMSWNISKFEDSVGNPINYLYEGNANDGHRIKEIYYAYGTSKSLYNHNAKMVFTYEDRNDWTSGYVAGYLFTNSKRLKKITTYNGSHVFRDYTLGYDYAPAAIGAYSRVKSITECANTSGTVCYPATTFSWHENAAVNFNTALVDRNFGNNSTITNYAFLDVNGNGVLDYVWSEYSNFGITTIYYILDAANTGSASSSVKTLFNYSNSAVAPKFEVIDYNGDGHQDLMVYDPGAQQWKLYLSVPNQAGWHLQYHSILPFTGPNIVVGDINSDGLADVTELNGTGSRKLYTLEPRPGAAVTSNTYYQFGSPVDYQFTGTPASSPITSFATLSLSSKNVSFGDFNGDGKVDIALNVYHAVYSHAVGRNIIYSEFRVYVADGDNQFVYYAKPVDYAEGERVVSQVQSADINGDGLSDILYKKTANGRWYYRLSTGAGFSAEVLLSDIPAGLEGVGLQEPVFADINSDGYLDLVWRQARAGYTYNPISIKYWNPKTSAFNAWQMLETTTSNDLTYIYADANGDTWVDRITWGKKSGYSNLAVSKKSGSTSLDLIYGITDGFGNYTSVHYEPLSQSAHYLPIGDIKITGDTKQVCTPVYSYVASNTPPVTLIGESCSNVTSYNINTDDYYRQVNNPFAGLTHNNLVNAPVLETIGGMPIVTKASSSLHATSSASPGSASSKTSSISYYYKHLRMQAAGRGMLGFAELKTVDMQTGITTETKYRQDWPYIGSPAETITKTHDGKVLGHATNKWNRKTYATSTSKRYQPYVEQTVERTYALNTDGSVGTTPLQTVTTDTQMAADEYGNVSRITVTTAGGGQTLVQQTDNVYFTGAWERQMGRLERSTVTTTRNGVADTSRTVRFEYHQSAPHRGLLAKEVVAEGTADQLVTSYVYDAFGNKTEVSVTGKASSTLTQTRKTTYQYDSIGRYVNATLNNLNHTASVTARDPVTGAPTKVKDANDVTADVYYDDMGAEYLRSDASGAWSRTDIAACTTYVGVSVQCPAGAKFYRLKRVAGGGRSIDYLDGVGRVLRAATVGFDGHWVYTDSEYDILGRLKHQSTPYFESGSPLGWTTYHYDRLGRVESVKAPDGSLSSSRYHGYETTITNALLQTRTETRNGLGQLIGVRDHLGGTITYTYNSKGDLLTATTDDSPNASPNVAPVTVTLCYDTLGRKVAMHDPDKGGFKTTGTVSCNNASTTNGWWLYKYNAFGELTEQSGPVGTSSMTYDALGRMTTRKDFKAGVLDGNTAWFYDAPLGGTVSATTKGKLTAVIMNKVNATIANAQTSCGGSNHCVQTQYDSKSRPEITFTHLPDGSDYITSVKYDSIGRAYETRDVLQSVFADSGVQTQYNAYGYVYRTVDVAPRDGSRGVLSTILEMNERGQVTRETRGNGAVTVNTYNPYTGLLSKQQATVTGLRDIQHNTYDWDTVGNLRYRITAGARIGSGTSKAKEEGFCYDGLNRLVATLPSRTPACGGAPDIKYDGLGNITYKKDVGNYVYDRVNGGAHAVTSVNGVAYRYDNNGNVISGDGRSFEYTSYDMASKISKDANNYAEFSYGPDRARWQRIDKKGSTITTTTYLGNIERIATNNSTVVEWKRTVGGAVHTYRTVNNVLQANGSDKKYLYVDHLGSVDAITDGTGKVTHSMSFDAWGARRSGEDWSAQTISQVISSLSLTGFTQPITTRGYTGHEMVDDMGIIHMNGRIYDARIARFLQADPFIQAATNTQSYNRYSYVLNNPLNATDPSGYFFKKLWNKIRPFVGAIVGVVLAAYCPPCTASIWGAMGAGAAAGAAGAAANGGNILRGALTGAVSGAAFFSVGAAFQGAEGSGNFLGSGLKAADFGLKVFAHGIVGGVMSVLQGGKFGHGFASAGVTQAFAGGIDRIGGSKFSSSYFDAGNRALRITAAAIVGGTASTLSGGKFANGAMTGAFSRAFNDEALAHKIENSEDPVVDLIKKRMSGYSKKDLRKMEVGILVYRNGEGALEALTVEGRHTSVNLGPLYGMAQELGAIEYVAEFHSHPTTGGSYSMSPDDVAGAYSTAKQITRSSPNYRAFFSDPKGRIFEWDASISNTGQANRTRKEVGSLW</sequence>
<dbReference type="STRING" id="498211.CJA_2623"/>
<dbReference type="Gene3D" id="2.130.10.130">
    <property type="entry name" value="Integrin alpha, N-terminal"/>
    <property type="match status" value="2"/>
</dbReference>
<feature type="signal peptide" evidence="4">
    <location>
        <begin position="1"/>
        <end position="21"/>
    </location>
</feature>
<dbReference type="SUPFAM" id="SSF69318">
    <property type="entry name" value="Integrin alpha N-terminal domain"/>
    <property type="match status" value="2"/>
</dbReference>
<dbReference type="PANTHER" id="PTHR32305">
    <property type="match status" value="1"/>
</dbReference>
<dbReference type="InterPro" id="IPR036116">
    <property type="entry name" value="FN3_sf"/>
</dbReference>
<reference evidence="6 7" key="1">
    <citation type="journal article" date="2008" name="J. Bacteriol.">
        <title>Insights into plant cell wall degradation from the genome sequence of the soil bacterium Cellvibrio japonicus.</title>
        <authorList>
            <person name="Deboy R.T."/>
            <person name="Mongodin E.F."/>
            <person name="Fouts D.E."/>
            <person name="Tailford L.E."/>
            <person name="Khouri H."/>
            <person name="Emerson J.B."/>
            <person name="Mohamoud Y."/>
            <person name="Watkins K."/>
            <person name="Henrissat B."/>
            <person name="Gilbert H.J."/>
            <person name="Nelson K.E."/>
        </authorList>
    </citation>
    <scope>NUCLEOTIDE SEQUENCE [LARGE SCALE GENOMIC DNA]</scope>
    <source>
        <strain evidence="6 7">Ueda107</strain>
    </source>
</reference>
<evidence type="ECO:0000256" key="2">
    <source>
        <dbReference type="ARBA" id="ARBA00022525"/>
    </source>
</evidence>
<keyword evidence="3" id="KW-0843">Virulence</keyword>
<gene>
    <name evidence="6" type="ordered locus">CJA_2623</name>
</gene>
<protein>
    <submittedName>
        <fullName evidence="6">Rhs family protein</fullName>
    </submittedName>
</protein>
<dbReference type="SUPFAM" id="SSF49265">
    <property type="entry name" value="Fibronectin type III"/>
    <property type="match status" value="1"/>
</dbReference>
<dbReference type="InterPro" id="IPR028994">
    <property type="entry name" value="Integrin_alpha_N"/>
</dbReference>
<feature type="domain" description="Fibronectin type-III" evidence="5">
    <location>
        <begin position="116"/>
        <end position="204"/>
    </location>
</feature>
<dbReference type="Proteomes" id="UP000001036">
    <property type="component" value="Chromosome"/>
</dbReference>
<evidence type="ECO:0000259" key="5">
    <source>
        <dbReference type="PROSITE" id="PS50853"/>
    </source>
</evidence>
<dbReference type="SMART" id="SM00060">
    <property type="entry name" value="FN3"/>
    <property type="match status" value="1"/>
</dbReference>
<dbReference type="InterPro" id="IPR022385">
    <property type="entry name" value="Rhs_assc_core"/>
</dbReference>